<evidence type="ECO:0000256" key="3">
    <source>
        <dbReference type="ARBA" id="ARBA00022692"/>
    </source>
</evidence>
<evidence type="ECO:0000256" key="1">
    <source>
        <dbReference type="ARBA" id="ARBA00004141"/>
    </source>
</evidence>
<feature type="transmembrane region" description="Helical" evidence="7">
    <location>
        <begin position="186"/>
        <end position="206"/>
    </location>
</feature>
<dbReference type="InterPro" id="IPR036259">
    <property type="entry name" value="MFS_trans_sf"/>
</dbReference>
<feature type="transmembrane region" description="Helical" evidence="7">
    <location>
        <begin position="159"/>
        <end position="180"/>
    </location>
</feature>
<evidence type="ECO:0000313" key="10">
    <source>
        <dbReference type="Proteomes" id="UP000264589"/>
    </source>
</evidence>
<name>A0A371RI84_9PROT</name>
<keyword evidence="4 7" id="KW-1133">Transmembrane helix</keyword>
<feature type="transmembrane region" description="Helical" evidence="7">
    <location>
        <begin position="65"/>
        <end position="90"/>
    </location>
</feature>
<protein>
    <submittedName>
        <fullName evidence="9">MFS transporter</fullName>
    </submittedName>
</protein>
<comment type="subcellular location">
    <subcellularLocation>
        <location evidence="1">Membrane</location>
        <topology evidence="1">Multi-pass membrane protein</topology>
    </subcellularLocation>
</comment>
<feature type="transmembrane region" description="Helical" evidence="7">
    <location>
        <begin position="241"/>
        <end position="259"/>
    </location>
</feature>
<keyword evidence="5 7" id="KW-0472">Membrane</keyword>
<evidence type="ECO:0000256" key="7">
    <source>
        <dbReference type="SAM" id="Phobius"/>
    </source>
</evidence>
<accession>A0A371RI84</accession>
<feature type="transmembrane region" description="Helical" evidence="7">
    <location>
        <begin position="337"/>
        <end position="360"/>
    </location>
</feature>
<proteinExistence type="predicted"/>
<organism evidence="9 10">
    <name type="scientific">Parvularcula marina</name>
    <dbReference type="NCBI Taxonomy" id="2292771"/>
    <lineage>
        <taxon>Bacteria</taxon>
        <taxon>Pseudomonadati</taxon>
        <taxon>Pseudomonadota</taxon>
        <taxon>Alphaproteobacteria</taxon>
        <taxon>Parvularculales</taxon>
        <taxon>Parvularculaceae</taxon>
        <taxon>Parvularcula</taxon>
    </lineage>
</organism>
<gene>
    <name evidence="9" type="ORF">DX908_07680</name>
</gene>
<dbReference type="InterPro" id="IPR020846">
    <property type="entry name" value="MFS_dom"/>
</dbReference>
<evidence type="ECO:0000256" key="6">
    <source>
        <dbReference type="SAM" id="MobiDB-lite"/>
    </source>
</evidence>
<dbReference type="FunCoup" id="A0A371RI84">
    <property type="interactions" value="280"/>
</dbReference>
<dbReference type="SUPFAM" id="SSF103473">
    <property type="entry name" value="MFS general substrate transporter"/>
    <property type="match status" value="1"/>
</dbReference>
<dbReference type="Pfam" id="PF07690">
    <property type="entry name" value="MFS_1"/>
    <property type="match status" value="1"/>
</dbReference>
<feature type="domain" description="Major facilitator superfamily (MFS) profile" evidence="8">
    <location>
        <begin position="31"/>
        <end position="434"/>
    </location>
</feature>
<dbReference type="AlphaFoldDB" id="A0A371RI84"/>
<feature type="transmembrane region" description="Helical" evidence="7">
    <location>
        <begin position="312"/>
        <end position="331"/>
    </location>
</feature>
<feature type="region of interest" description="Disordered" evidence="6">
    <location>
        <begin position="1"/>
        <end position="22"/>
    </location>
</feature>
<evidence type="ECO:0000313" key="9">
    <source>
        <dbReference type="EMBL" id="RFB05142.1"/>
    </source>
</evidence>
<dbReference type="CDD" id="cd17328">
    <property type="entry name" value="MFS_spinster_like"/>
    <property type="match status" value="1"/>
</dbReference>
<feature type="transmembrane region" description="Helical" evidence="7">
    <location>
        <begin position="372"/>
        <end position="390"/>
    </location>
</feature>
<reference evidence="9 10" key="1">
    <citation type="submission" date="2018-08" db="EMBL/GenBank/DDBJ databases">
        <title>Parvularcula sp. SM1705, isolated from surface water of the South Sea China.</title>
        <authorList>
            <person name="Sun L."/>
        </authorList>
    </citation>
    <scope>NUCLEOTIDE SEQUENCE [LARGE SCALE GENOMIC DNA]</scope>
    <source>
        <strain evidence="9 10">SM1705</strain>
    </source>
</reference>
<keyword evidence="10" id="KW-1185">Reference proteome</keyword>
<sequence length="444" mass="48204">MSETPIANPVNPAANTGNSADPKPTKRAWVVLGILCFVYILNFLDRQLLAILAKPIQDTLNISDTQLGLITGLYFAFFYCFIAIPVGWLADRTHRVGILSLACGIWSAATLACGLAKSYPQLVIARMTVGFGEAGGVPPSYAIITDYFPKGNRGRALSIFNLGPPIGAALGIAFGAAIAAAFSWRMAFIVLGGIGIVTAIGVALFVKEPPRGAFDKVSDQERQEKAKFWETLKMFFSRKSLMLAALGSGSTQFITYGLGNFTTLYLMRDKGMTLSEVALWYSLIVGFGMGAGILVSGWAIDRFTRKSKQAYALVPAASLALAIPFYLAFVWAPTWEWSLIFLIGPMFLNYFYLSSSVALVQEEVKPNQRVMSGALLLLVMNFIGLGLGPTYVGAASDFFRADFPENSLQIALFTLTPFYVFAIILFLWLAKVLKKESEDAAAAV</sequence>
<dbReference type="PROSITE" id="PS50850">
    <property type="entry name" value="MFS"/>
    <property type="match status" value="1"/>
</dbReference>
<keyword evidence="3 7" id="KW-0812">Transmembrane</keyword>
<feature type="transmembrane region" description="Helical" evidence="7">
    <location>
        <begin position="28"/>
        <end position="44"/>
    </location>
</feature>
<feature type="transmembrane region" description="Helical" evidence="7">
    <location>
        <begin position="410"/>
        <end position="430"/>
    </location>
</feature>
<dbReference type="PANTHER" id="PTHR23505">
    <property type="entry name" value="SPINSTER"/>
    <property type="match status" value="1"/>
</dbReference>
<dbReference type="RefSeq" id="WP_116391773.1">
    <property type="nucleotide sequence ID" value="NZ_QUQO01000001.1"/>
</dbReference>
<dbReference type="GO" id="GO:0022857">
    <property type="term" value="F:transmembrane transporter activity"/>
    <property type="evidence" value="ECO:0007669"/>
    <property type="project" value="InterPro"/>
</dbReference>
<comment type="caution">
    <text evidence="9">The sequence shown here is derived from an EMBL/GenBank/DDBJ whole genome shotgun (WGS) entry which is preliminary data.</text>
</comment>
<evidence type="ECO:0000256" key="2">
    <source>
        <dbReference type="ARBA" id="ARBA00022448"/>
    </source>
</evidence>
<keyword evidence="2" id="KW-0813">Transport</keyword>
<dbReference type="EMBL" id="QUQO01000001">
    <property type="protein sequence ID" value="RFB05142.1"/>
    <property type="molecule type" value="Genomic_DNA"/>
</dbReference>
<dbReference type="GO" id="GO:0016020">
    <property type="term" value="C:membrane"/>
    <property type="evidence" value="ECO:0007669"/>
    <property type="project" value="UniProtKB-SubCell"/>
</dbReference>
<evidence type="ECO:0000256" key="5">
    <source>
        <dbReference type="ARBA" id="ARBA00023136"/>
    </source>
</evidence>
<dbReference type="Proteomes" id="UP000264589">
    <property type="component" value="Unassembled WGS sequence"/>
</dbReference>
<dbReference type="OrthoDB" id="7497327at2"/>
<dbReference type="InParanoid" id="A0A371RI84"/>
<dbReference type="PANTHER" id="PTHR23505:SF79">
    <property type="entry name" value="PROTEIN SPINSTER"/>
    <property type="match status" value="1"/>
</dbReference>
<feature type="transmembrane region" description="Helical" evidence="7">
    <location>
        <begin position="96"/>
        <end position="116"/>
    </location>
</feature>
<evidence type="ECO:0000259" key="8">
    <source>
        <dbReference type="PROSITE" id="PS50850"/>
    </source>
</evidence>
<evidence type="ECO:0000256" key="4">
    <source>
        <dbReference type="ARBA" id="ARBA00022989"/>
    </source>
</evidence>
<dbReference type="InterPro" id="IPR011701">
    <property type="entry name" value="MFS"/>
</dbReference>
<dbReference type="InterPro" id="IPR044770">
    <property type="entry name" value="MFS_spinster-like"/>
</dbReference>
<dbReference type="Gene3D" id="1.20.1250.20">
    <property type="entry name" value="MFS general substrate transporter like domains"/>
    <property type="match status" value="2"/>
</dbReference>
<feature type="transmembrane region" description="Helical" evidence="7">
    <location>
        <begin position="279"/>
        <end position="300"/>
    </location>
</feature>